<feature type="disulfide bond" evidence="2">
    <location>
        <begin position="2277"/>
        <end position="2292"/>
    </location>
</feature>
<dbReference type="InterPro" id="IPR000998">
    <property type="entry name" value="MAM_dom"/>
</dbReference>
<feature type="domain" description="MAM" evidence="5">
    <location>
        <begin position="1"/>
        <end position="83"/>
    </location>
</feature>
<reference evidence="6" key="2">
    <citation type="submission" date="2021-01" db="UniProtKB">
        <authorList>
            <consortium name="EnsemblMetazoa"/>
        </authorList>
    </citation>
    <scope>IDENTIFICATION</scope>
</reference>
<feature type="domain" description="MAM" evidence="5">
    <location>
        <begin position="782"/>
        <end position="944"/>
    </location>
</feature>
<dbReference type="SUPFAM" id="SSF49899">
    <property type="entry name" value="Concanavalin A-like lectins/glucanases"/>
    <property type="match status" value="11"/>
</dbReference>
<dbReference type="InParanoid" id="A0A7M7PN06"/>
<feature type="transmembrane region" description="Helical" evidence="4">
    <location>
        <begin position="2302"/>
        <end position="2326"/>
    </location>
</feature>
<dbReference type="CDD" id="cd06263">
    <property type="entry name" value="MAM"/>
    <property type="match status" value="11"/>
</dbReference>
<dbReference type="GO" id="GO:0016020">
    <property type="term" value="C:membrane"/>
    <property type="evidence" value="ECO:0007669"/>
    <property type="project" value="InterPro"/>
</dbReference>
<feature type="region of interest" description="Disordered" evidence="3">
    <location>
        <begin position="2333"/>
        <end position="2371"/>
    </location>
</feature>
<accession>A0A7M7PN06</accession>
<dbReference type="SMART" id="SM00137">
    <property type="entry name" value="MAM"/>
    <property type="match status" value="10"/>
</dbReference>
<dbReference type="Gene3D" id="2.60.120.200">
    <property type="match status" value="11"/>
</dbReference>
<dbReference type="FunCoup" id="A0A7M7PN06">
    <property type="interactions" value="523"/>
</dbReference>
<feature type="region of interest" description="Disordered" evidence="3">
    <location>
        <begin position="2094"/>
        <end position="2114"/>
    </location>
</feature>
<feature type="disulfide bond" evidence="2">
    <location>
        <begin position="1608"/>
        <end position="1626"/>
    </location>
</feature>
<feature type="domain" description="MAM" evidence="5">
    <location>
        <begin position="1210"/>
        <end position="1370"/>
    </location>
</feature>
<dbReference type="OrthoDB" id="412155at2759"/>
<sequence length="2371" mass="265284">MRFFYHMRGIGMGTMTVYTRTQVNGPLTKVWSMSGNLGNEWFFQTLDIQSTVDYQIIIEGSIGTTVDGDMALDDISLTPECVPAAESLPAISTVPPIQGYTCTDGLVIDDENVCDFREDCSDGLDESTCPATCDFEAGLCEWYHDASLDLNWTMFMNNEPEWYYGPGADHTLNSVNGHYLYIDDTYSEVDQKAIIRSPTYQMAARRCIFSMWYYAYGVDMGTLKVLQYTPSNDRNYNLMTVVDIGEDKSTKDRWNLYEVQVEACAENFQLSIEAKDRYDYSNTGGYAIDDLRFEGCAYTLPLPPGGSCDADTEETCDSGHCYPKSERCDYTPNCCDGTDESTQNCADYTMCDFETSMCYWGQLTDDTLEWTRKTGGTGTGNTGPWIDHTTASNSGYFIYTEVDDAFPGDTYRIGSFYIQPTSSGCEIRFYHHMRGSGIGTLNMYTRTKIDGPMTRLWYSDTAHGNYWLYQRVSLTSEDAFQVVFEGVRGSTNLGDIALDDITFTPECVESKEPLPPADVIPTQPNHCELGMRPCDIDQCIDESYYCDFNPDCPVGGEDELYCPSTCDFDTVGILSTCYWSQDVKDDFDWSWFNAPEMEDSYNGPRYDHTTASTSGHYIYVDGTISSINTYAKLVSPIYKKTNRGCTFSMYYYMFGVEYGDLEIRLIDQEGMDIRLTKVGDNALDYNKWILSESLIPACTKNFQIVIEAEDRQVLPTEGGFAVDDIALKDCYYPPEVDSGSCGLQAQCDAGECYPAENQCDFTQDCCDMSDEDPQTCSQLGYSLCNFEIDLCYWEQLTTDEFDWRRNQGDTSSEGTGPDVDHTFGTDEGYYIYTEASNPKKLGERARLASFTITGSRISVCSMRFFYHMRGIGMGTMTVYTRTQVNGPLTKVWSMSRNLGDEWFFQTLDIQSTVDYQIIIEGSIGTTTDGDMALDDISLTPECVPAAESLPEIPTVPPIQGYTCTDGLVIDDENVCDFREDCSDGLDESTCPATCDFEAGLCEWYHDASLDLNWTMFMNNEPEWYYGPGADHTLNSVNGHYLYIDDTYSEVDQKAIIRSPTYQMAARRCIFSMWYYAYGVDMGTLKVLQYTPSNDRNYNLMTVVDIGEDKSTKDRWNLYEVQVEACAENFQLSIEAKDRYDYSNTGGYAIDDLRFEGCAYTLPLPPGGSCDADTEETCDSGHCYPKSERCDYTPNCCDGTDESTQNCADYTMCDFETSMCYWGQLTDDTLDWTRKTGGTGTGNTGPWIDHTTASNNGYFIYTEVDDAFPGDTYRIGSFYIQPTSSGCEIRFYHHMRGSGIGTLNMYTRTKIDGPMTRLWYSDTAHGNYWLYQRVSLTSEDAFQVVFEGVRGSSNLGDIALDDITFTPECVESKEPLPPADVIPTQPNHCELGMRPCDTDQCIDESYYCDFNPDCPVGGEDELYCPSTCDFDTVGILSTCYWSQDVKDDFDWSWFNAPEMEDSYNGPRYDHTTASTSGHYIYVDGTISSINTFAKLVSPIYKKANRGCTFSMYYYMFGVEYGDLEIRLIDQEGLDIRLTKVGDNALDYNKWILSESLIPACTKNFQIVIEAEDRQVLPTEGGFAVDDIALKDCYYPPEVDSGSCGLQAQCDAGECYPAENQCDFTQDCCDMSDEDPQTCSQLGYSLCNFEIDLCYWEQLTTDEFDWRRNQGDTSSEGTGPDVDHTFGTDEGYYIYTEASNPKKLGERARLASFTITGSRISVCSMRFFYHMRGIGMGTMTVYTRTQVNGPLTKVWSMSRNLGDEWFFQTLDIQSTVDYQIIIEGSIGTTTDGDMALDDISLTPECVPAAESLPAIPTVPPTQVTCTGGQLPCNMGCINESSYCDFKHDCLPGQEDEVTCPVFCDFESDMCYWTQASDNGVDWTWYNHGEDPATYNGPDNDHTTGGASGHYIYVDGSISRLSQKAKIISPMYKKSKRGCVLTLWYYMFGIEYGDLEVRLMTQDGQDYRLTKANDGASDYNKWQIHVTEIPPCSTNFQVAVESEDRQQVPSEGGFAVDDLLFQDCEYPEIVAPGSCGIGNDQCASGECYPTSQMCDYTADCCDLTDEQGCESRGYTMCDFEDGVCNWDQLGTDEFDWTRRTGPTSSDGTGPSSDHTTGSGYYLYTEASNPRRNGERAKLASYNIQSTITGQCVIRFFYHMEGIGIGTLNVYTRTSINGPMTMLWTKERAIGGEWVYQTIPLRSSSDFQVIIEGVIGYTTDSDIGLDDVSFTPDCERFVGNLPVVATEVNTQPTGRTVDFCRESGNVYCAADRKCIAEDLFCDGENDCSDGSDELSCPIPTSDNTGLIIGLSVTFGLAFLVAVSLGAVYFIRKNQRKTSDPATTGASFSTGMSNPGYAGEKPNNNEIAFSMDRSDA</sequence>
<keyword evidence="4" id="KW-0472">Membrane</keyword>
<feature type="domain" description="MAM" evidence="5">
    <location>
        <begin position="1643"/>
        <end position="1805"/>
    </location>
</feature>
<feature type="domain" description="MAM" evidence="5">
    <location>
        <begin position="992"/>
        <end position="1159"/>
    </location>
</feature>
<dbReference type="KEGG" id="spu:756723"/>
<dbReference type="Gene3D" id="4.10.400.10">
    <property type="entry name" value="Low-density Lipoprotein Receptor"/>
    <property type="match status" value="5"/>
</dbReference>
<feature type="disulfide bond" evidence="2">
    <location>
        <begin position="2032"/>
        <end position="2044"/>
    </location>
</feature>
<evidence type="ECO:0000256" key="4">
    <source>
        <dbReference type="SAM" id="Phobius"/>
    </source>
</evidence>
<proteinExistence type="predicted"/>
<feature type="domain" description="MAM" evidence="5">
    <location>
        <begin position="2072"/>
        <end position="2232"/>
    </location>
</feature>
<evidence type="ECO:0000313" key="6">
    <source>
        <dbReference type="EnsemblMetazoa" id="XP_030853091"/>
    </source>
</evidence>
<feature type="disulfide bond" evidence="2">
    <location>
        <begin position="1395"/>
        <end position="1413"/>
    </location>
</feature>
<reference evidence="7" key="1">
    <citation type="submission" date="2015-02" db="EMBL/GenBank/DDBJ databases">
        <title>Genome sequencing for Strongylocentrotus purpuratus.</title>
        <authorList>
            <person name="Murali S."/>
            <person name="Liu Y."/>
            <person name="Vee V."/>
            <person name="English A."/>
            <person name="Wang M."/>
            <person name="Skinner E."/>
            <person name="Han Y."/>
            <person name="Muzny D.M."/>
            <person name="Worley K.C."/>
            <person name="Gibbs R.A."/>
        </authorList>
    </citation>
    <scope>NUCLEOTIDE SEQUENCE</scope>
</reference>
<dbReference type="Pfam" id="PF00057">
    <property type="entry name" value="Ldl_recept_a"/>
    <property type="match status" value="1"/>
</dbReference>
<feature type="disulfide bond" evidence="2">
    <location>
        <begin position="747"/>
        <end position="765"/>
    </location>
</feature>
<feature type="disulfide bond" evidence="2">
    <location>
        <begin position="2039"/>
        <end position="2057"/>
    </location>
</feature>
<feature type="compositionally biased region" description="Low complexity" evidence="3">
    <location>
        <begin position="2097"/>
        <end position="2114"/>
    </location>
</feature>
<keyword evidence="4" id="KW-0812">Transmembrane</keyword>
<dbReference type="InterPro" id="IPR023415">
    <property type="entry name" value="LDLR_class-A_CS"/>
</dbReference>
<dbReference type="InterPro" id="IPR051560">
    <property type="entry name" value="MAM_domain-containing"/>
</dbReference>
<dbReference type="PANTHER" id="PTHR23282">
    <property type="entry name" value="APICAL ENDOSOMAL GLYCOPROTEIN PRECURSOR"/>
    <property type="match status" value="1"/>
</dbReference>
<dbReference type="Gene3D" id="4.10.1220.10">
    <property type="entry name" value="EGF-type module"/>
    <property type="match status" value="1"/>
</dbReference>
<dbReference type="PANTHER" id="PTHR23282:SF149">
    <property type="entry name" value="MAM DOMAIN-CONTAINING PROTEIN"/>
    <property type="match status" value="1"/>
</dbReference>
<keyword evidence="4" id="KW-1133">Transmembrane helix</keyword>
<dbReference type="EnsemblMetazoa" id="XM_030997231">
    <property type="protein sequence ID" value="XP_030853091"/>
    <property type="gene ID" value="LOC756723"/>
</dbReference>
<feature type="compositionally biased region" description="Polar residues" evidence="3">
    <location>
        <begin position="2335"/>
        <end position="2348"/>
    </location>
</feature>
<keyword evidence="1 2" id="KW-1015">Disulfide bond</keyword>
<dbReference type="Proteomes" id="UP000007110">
    <property type="component" value="Unassembled WGS sequence"/>
</dbReference>
<feature type="disulfide bond" evidence="2">
    <location>
        <begin position="316"/>
        <end position="334"/>
    </location>
</feature>
<evidence type="ECO:0000256" key="2">
    <source>
        <dbReference type="PROSITE-ProRule" id="PRU00124"/>
    </source>
</evidence>
<dbReference type="SUPFAM" id="SSF57424">
    <property type="entry name" value="LDL receptor-like module"/>
    <property type="match status" value="4"/>
</dbReference>
<dbReference type="CDD" id="cd00112">
    <property type="entry name" value="LDLa"/>
    <property type="match status" value="10"/>
</dbReference>
<evidence type="ECO:0000256" key="1">
    <source>
        <dbReference type="ARBA" id="ARBA00023157"/>
    </source>
</evidence>
<dbReference type="InterPro" id="IPR013320">
    <property type="entry name" value="ConA-like_dom_sf"/>
</dbReference>
<dbReference type="RefSeq" id="XP_030853091.1">
    <property type="nucleotide sequence ID" value="XM_030997231.1"/>
</dbReference>
<dbReference type="InterPro" id="IPR036055">
    <property type="entry name" value="LDL_receptor-like_sf"/>
</dbReference>
<evidence type="ECO:0000256" key="3">
    <source>
        <dbReference type="SAM" id="MobiDB-lite"/>
    </source>
</evidence>
<feature type="domain" description="MAM" evidence="5">
    <location>
        <begin position="1425"/>
        <end position="1593"/>
    </location>
</feature>
<feature type="disulfide bond" evidence="2">
    <location>
        <begin position="2051"/>
        <end position="2066"/>
    </location>
</feature>
<organism evidence="6 7">
    <name type="scientific">Strongylocentrotus purpuratus</name>
    <name type="common">Purple sea urchin</name>
    <dbReference type="NCBI Taxonomy" id="7668"/>
    <lineage>
        <taxon>Eukaryota</taxon>
        <taxon>Metazoa</taxon>
        <taxon>Echinodermata</taxon>
        <taxon>Eleutherozoa</taxon>
        <taxon>Echinozoa</taxon>
        <taxon>Echinoidea</taxon>
        <taxon>Euechinoidea</taxon>
        <taxon>Echinacea</taxon>
        <taxon>Camarodonta</taxon>
        <taxon>Echinidea</taxon>
        <taxon>Strongylocentrotidae</taxon>
        <taxon>Strongylocentrotus</taxon>
    </lineage>
</organism>
<dbReference type="Pfam" id="PF00629">
    <property type="entry name" value="MAM"/>
    <property type="match status" value="11"/>
</dbReference>
<name>A0A7M7PN06_STRPU</name>
<keyword evidence="7" id="KW-1185">Reference proteome</keyword>
<feature type="domain" description="MAM" evidence="5">
    <location>
        <begin position="564"/>
        <end position="732"/>
    </location>
</feature>
<feature type="disulfide bond" evidence="2">
    <location>
        <begin position="1177"/>
        <end position="1195"/>
    </location>
</feature>
<dbReference type="PROSITE" id="PS50068">
    <property type="entry name" value="LDLRA_2"/>
    <property type="match status" value="7"/>
</dbReference>
<feature type="domain" description="MAM" evidence="5">
    <location>
        <begin position="1859"/>
        <end position="2023"/>
    </location>
</feature>
<dbReference type="GeneID" id="756723"/>
<dbReference type="PRINTS" id="PR00261">
    <property type="entry name" value="LDLRECEPTOR"/>
</dbReference>
<dbReference type="PROSITE" id="PS01209">
    <property type="entry name" value="LDLRA_1"/>
    <property type="match status" value="1"/>
</dbReference>
<feature type="domain" description="MAM" evidence="5">
    <location>
        <begin position="131"/>
        <end position="298"/>
    </location>
</feature>
<comment type="caution">
    <text evidence="2">Lacks conserved residue(s) required for the propagation of feature annotation.</text>
</comment>
<dbReference type="InterPro" id="IPR002172">
    <property type="entry name" value="LDrepeatLR_classA_rpt"/>
</dbReference>
<evidence type="ECO:0000259" key="5">
    <source>
        <dbReference type="PROSITE" id="PS50060"/>
    </source>
</evidence>
<dbReference type="PROSITE" id="PS50060">
    <property type="entry name" value="MAM_2"/>
    <property type="match status" value="11"/>
</dbReference>
<protein>
    <recommendedName>
        <fullName evidence="5">MAM domain-containing protein</fullName>
    </recommendedName>
</protein>
<evidence type="ECO:0000313" key="7">
    <source>
        <dbReference type="Proteomes" id="UP000007110"/>
    </source>
</evidence>
<feature type="domain" description="MAM" evidence="5">
    <location>
        <begin position="349"/>
        <end position="509"/>
    </location>
</feature>
<dbReference type="SMART" id="SM00192">
    <property type="entry name" value="LDLa"/>
    <property type="match status" value="11"/>
</dbReference>
<feature type="disulfide bond" evidence="2">
    <location>
        <begin position="1388"/>
        <end position="1400"/>
    </location>
</feature>